<gene>
    <name evidence="10" type="ORF">Sradi_2234100</name>
</gene>
<evidence type="ECO:0000256" key="5">
    <source>
        <dbReference type="ARBA" id="ARBA00022856"/>
    </source>
</evidence>
<dbReference type="GO" id="GO:0035673">
    <property type="term" value="F:oligopeptide transmembrane transporter activity"/>
    <property type="evidence" value="ECO:0007669"/>
    <property type="project" value="InterPro"/>
</dbReference>
<comment type="similarity">
    <text evidence="2">Belongs to the oligopeptide OPT transporter (TC 2.A.67.1) family.</text>
</comment>
<comment type="caution">
    <text evidence="10">The sequence shown here is derived from an EMBL/GenBank/DDBJ whole genome shotgun (WGS) entry which is preliminary data.</text>
</comment>
<feature type="transmembrane region" description="Helical" evidence="9">
    <location>
        <begin position="648"/>
        <end position="665"/>
    </location>
</feature>
<evidence type="ECO:0000313" key="10">
    <source>
        <dbReference type="EMBL" id="KAL0398908.1"/>
    </source>
</evidence>
<evidence type="ECO:0000256" key="9">
    <source>
        <dbReference type="SAM" id="Phobius"/>
    </source>
</evidence>
<feature type="transmembrane region" description="Helical" evidence="9">
    <location>
        <begin position="66"/>
        <end position="86"/>
    </location>
</feature>
<name>A0AAW2T2A1_SESRA</name>
<keyword evidence="8 9" id="KW-0472">Membrane</keyword>
<reference evidence="10" key="2">
    <citation type="journal article" date="2024" name="Plant">
        <title>Genomic evolution and insights into agronomic trait innovations of Sesamum species.</title>
        <authorList>
            <person name="Miao H."/>
            <person name="Wang L."/>
            <person name="Qu L."/>
            <person name="Liu H."/>
            <person name="Sun Y."/>
            <person name="Le M."/>
            <person name="Wang Q."/>
            <person name="Wei S."/>
            <person name="Zheng Y."/>
            <person name="Lin W."/>
            <person name="Duan Y."/>
            <person name="Cao H."/>
            <person name="Xiong S."/>
            <person name="Wang X."/>
            <person name="Wei L."/>
            <person name="Li C."/>
            <person name="Ma Q."/>
            <person name="Ju M."/>
            <person name="Zhao R."/>
            <person name="Li G."/>
            <person name="Mu C."/>
            <person name="Tian Q."/>
            <person name="Mei H."/>
            <person name="Zhang T."/>
            <person name="Gao T."/>
            <person name="Zhang H."/>
        </authorList>
    </citation>
    <scope>NUCLEOTIDE SEQUENCE</scope>
    <source>
        <strain evidence="10">G02</strain>
    </source>
</reference>
<dbReference type="GO" id="GO:0015031">
    <property type="term" value="P:protein transport"/>
    <property type="evidence" value="ECO:0007669"/>
    <property type="project" value="UniProtKB-KW"/>
</dbReference>
<feature type="transmembrane region" description="Helical" evidence="9">
    <location>
        <begin position="527"/>
        <end position="549"/>
    </location>
</feature>
<dbReference type="NCBIfam" id="TIGR00727">
    <property type="entry name" value="ISP4_OPT"/>
    <property type="match status" value="1"/>
</dbReference>
<evidence type="ECO:0000256" key="6">
    <source>
        <dbReference type="ARBA" id="ARBA00022927"/>
    </source>
</evidence>
<evidence type="ECO:0000256" key="1">
    <source>
        <dbReference type="ARBA" id="ARBA00004141"/>
    </source>
</evidence>
<feature type="transmembrane region" description="Helical" evidence="9">
    <location>
        <begin position="412"/>
        <end position="431"/>
    </location>
</feature>
<keyword evidence="7 9" id="KW-1133">Transmembrane helix</keyword>
<proteinExistence type="inferred from homology"/>
<dbReference type="AlphaFoldDB" id="A0AAW2T2A1"/>
<organism evidence="10">
    <name type="scientific">Sesamum radiatum</name>
    <name type="common">Black benniseed</name>
    <dbReference type="NCBI Taxonomy" id="300843"/>
    <lineage>
        <taxon>Eukaryota</taxon>
        <taxon>Viridiplantae</taxon>
        <taxon>Streptophyta</taxon>
        <taxon>Embryophyta</taxon>
        <taxon>Tracheophyta</taxon>
        <taxon>Spermatophyta</taxon>
        <taxon>Magnoliopsida</taxon>
        <taxon>eudicotyledons</taxon>
        <taxon>Gunneridae</taxon>
        <taxon>Pentapetalae</taxon>
        <taxon>asterids</taxon>
        <taxon>lamiids</taxon>
        <taxon>Lamiales</taxon>
        <taxon>Pedaliaceae</taxon>
        <taxon>Sesamum</taxon>
    </lineage>
</organism>
<keyword evidence="6" id="KW-0653">Protein transport</keyword>
<feature type="transmembrane region" description="Helical" evidence="9">
    <location>
        <begin position="282"/>
        <end position="305"/>
    </location>
</feature>
<keyword evidence="5" id="KW-0571">Peptide transport</keyword>
<evidence type="ECO:0000256" key="8">
    <source>
        <dbReference type="ARBA" id="ARBA00023136"/>
    </source>
</evidence>
<keyword evidence="4 9" id="KW-0812">Transmembrane</keyword>
<dbReference type="GO" id="GO:0016020">
    <property type="term" value="C:membrane"/>
    <property type="evidence" value="ECO:0007669"/>
    <property type="project" value="UniProtKB-SubCell"/>
</dbReference>
<dbReference type="PANTHER" id="PTHR22601">
    <property type="entry name" value="ISP4 LIKE PROTEIN"/>
    <property type="match status" value="1"/>
</dbReference>
<comment type="subcellular location">
    <subcellularLocation>
        <location evidence="1">Membrane</location>
        <topology evidence="1">Multi-pass membrane protein</topology>
    </subcellularLocation>
</comment>
<evidence type="ECO:0000256" key="3">
    <source>
        <dbReference type="ARBA" id="ARBA00022448"/>
    </source>
</evidence>
<reference evidence="10" key="1">
    <citation type="submission" date="2020-06" db="EMBL/GenBank/DDBJ databases">
        <authorList>
            <person name="Li T."/>
            <person name="Hu X."/>
            <person name="Zhang T."/>
            <person name="Song X."/>
            <person name="Zhang H."/>
            <person name="Dai N."/>
            <person name="Sheng W."/>
            <person name="Hou X."/>
            <person name="Wei L."/>
        </authorList>
    </citation>
    <scope>NUCLEOTIDE SEQUENCE</scope>
    <source>
        <strain evidence="10">G02</strain>
        <tissue evidence="10">Leaf</tissue>
    </source>
</reference>
<evidence type="ECO:0000256" key="4">
    <source>
        <dbReference type="ARBA" id="ARBA00022692"/>
    </source>
</evidence>
<protein>
    <submittedName>
        <fullName evidence="10">Oligopeptide transporter 5</fullName>
    </submittedName>
</protein>
<feature type="transmembrane region" description="Helical" evidence="9">
    <location>
        <begin position="443"/>
        <end position="465"/>
    </location>
</feature>
<evidence type="ECO:0000256" key="2">
    <source>
        <dbReference type="ARBA" id="ARBA00005484"/>
    </source>
</evidence>
<feature type="transmembrane region" description="Helical" evidence="9">
    <location>
        <begin position="255"/>
        <end position="275"/>
    </location>
</feature>
<dbReference type="InterPro" id="IPR004813">
    <property type="entry name" value="OPT"/>
</dbReference>
<feature type="transmembrane region" description="Helical" evidence="9">
    <location>
        <begin position="210"/>
        <end position="243"/>
    </location>
</feature>
<dbReference type="InterPro" id="IPR004648">
    <property type="entry name" value="Oligpept_transpt"/>
</dbReference>
<feature type="transmembrane region" description="Helical" evidence="9">
    <location>
        <begin position="599"/>
        <end position="617"/>
    </location>
</feature>
<accession>A0AAW2T2A1</accession>
<dbReference type="NCBIfam" id="TIGR00728">
    <property type="entry name" value="OPT_sfam"/>
    <property type="match status" value="1"/>
</dbReference>
<feature type="transmembrane region" description="Helical" evidence="9">
    <location>
        <begin position="357"/>
        <end position="380"/>
    </location>
</feature>
<evidence type="ECO:0000256" key="7">
    <source>
        <dbReference type="ARBA" id="ARBA00022989"/>
    </source>
</evidence>
<keyword evidence="3" id="KW-0813">Transport</keyword>
<feature type="transmembrane region" description="Helical" evidence="9">
    <location>
        <begin position="677"/>
        <end position="698"/>
    </location>
</feature>
<dbReference type="EMBL" id="JACGWJ010000009">
    <property type="protein sequence ID" value="KAL0398908.1"/>
    <property type="molecule type" value="Genomic_DNA"/>
</dbReference>
<dbReference type="Pfam" id="PF03169">
    <property type="entry name" value="OPT"/>
    <property type="match status" value="1"/>
</dbReference>
<feature type="transmembrane region" description="Helical" evidence="9">
    <location>
        <begin position="43"/>
        <end position="60"/>
    </location>
</feature>
<sequence>MMPAESSGIMPEDEVNDSPIEEVRLTVPVTDDPTLPCLTFRTWVLGILSCAALAFLNQFFGYRQNAISVTSVSAQILVLPLGKLMAASLPRKAVKVPGTKWWFSMNPGPFNLKEHCLITIFANAGSSGVYAINIVTIVKAFYHRQLNPAAAMLLTHSTQMLGYGWAGIFRKYLVDSPYMWWPSNLVQVSLFRALHDVEIRRKGGLTRLQFFIIVLVSSFSYYIIPNYLFPSITALSFVCWIWKDSVTAQQIGSGLHGLGIGSFAFDWATAAGFLGSPLATPGFAIINVLVGFILIVYIVLPIAYWNNMYNAKRFPIISSHVFDANGTKYNLSLVLNDKTFDFNRAGFDSYSKVNLSVFFILAYGTSFATLTATVSHVALFHGRNIWQQTRASFQDKLGDVHTRLMKKNYDSVPQWWFIGLLALVIGMSLYACEGFHRQLQLPYWGVLLAMALAFVFTLPVAVIAATTNQAAGLNVISEMIIGYMYPGKPLANVVFKTYGTTSMSQAITFLSDFKLGHYMKIPPKSMFLVQLVGTIVSSVVYLATTWWLLSTIQNICDQSKLPPGSPWTCPGDDVFYDASIIWGVIGPLRMFGKLGLYPGLNYFFLFGLLAPVPVWYLSRKYPEKKWIRLINIPIIISGPASMPVAKAVNYMCWFSVGLFFNLYVYRRYKGWWARHNYILSAGLDAGVAFMATLCFFTLQNHNIGGPSWWGLDVSDHCPLANCPTAPGIHVKGCPVFH</sequence>